<organism evidence="3 4">
    <name type="scientific">Clytia hemisphaerica</name>
    <dbReference type="NCBI Taxonomy" id="252671"/>
    <lineage>
        <taxon>Eukaryota</taxon>
        <taxon>Metazoa</taxon>
        <taxon>Cnidaria</taxon>
        <taxon>Hydrozoa</taxon>
        <taxon>Hydroidolina</taxon>
        <taxon>Leptothecata</taxon>
        <taxon>Obeliida</taxon>
        <taxon>Clytiidae</taxon>
        <taxon>Clytia</taxon>
    </lineage>
</organism>
<keyword evidence="4" id="KW-1185">Reference proteome</keyword>
<accession>A0A7M5XE14</accession>
<evidence type="ECO:0000256" key="2">
    <source>
        <dbReference type="SAM" id="MobiDB-lite"/>
    </source>
</evidence>
<evidence type="ECO:0000256" key="1">
    <source>
        <dbReference type="ARBA" id="ARBA00022737"/>
    </source>
</evidence>
<dbReference type="PANTHER" id="PTHR43215:SF14">
    <property type="entry name" value="RADIAL SPOKE HEAD 1 HOMOLOG"/>
    <property type="match status" value="1"/>
</dbReference>
<evidence type="ECO:0000313" key="3">
    <source>
        <dbReference type="EnsemblMetazoa" id="CLYHEMP021862.1"/>
    </source>
</evidence>
<keyword evidence="1" id="KW-0677">Repeat</keyword>
<proteinExistence type="predicted"/>
<protein>
    <submittedName>
        <fullName evidence="3">Uncharacterized protein</fullName>
    </submittedName>
</protein>
<dbReference type="Gene3D" id="2.20.110.10">
    <property type="entry name" value="Histone H3 K4-specific methyltransferase SET7/9 N-terminal domain"/>
    <property type="match status" value="3"/>
</dbReference>
<dbReference type="InterPro" id="IPR003409">
    <property type="entry name" value="MORN"/>
</dbReference>
<dbReference type="Pfam" id="PF02493">
    <property type="entry name" value="MORN"/>
    <property type="match status" value="6"/>
</dbReference>
<reference evidence="3" key="1">
    <citation type="submission" date="2021-01" db="UniProtKB">
        <authorList>
            <consortium name="EnsemblMetazoa"/>
        </authorList>
    </citation>
    <scope>IDENTIFICATION</scope>
</reference>
<dbReference type="FunFam" id="2.20.110.10:FF:000002">
    <property type="entry name" value="Phosphatidylinositol 4-phosphate 5-kinase 8"/>
    <property type="match status" value="1"/>
</dbReference>
<feature type="compositionally biased region" description="Basic and acidic residues" evidence="2">
    <location>
        <begin position="12"/>
        <end position="22"/>
    </location>
</feature>
<dbReference type="PANTHER" id="PTHR43215">
    <property type="entry name" value="RADIAL SPOKE HEAD 1 HOMOLOG"/>
    <property type="match status" value="1"/>
</dbReference>
<dbReference type="EnsemblMetazoa" id="CLYHEMT021862.1">
    <property type="protein sequence ID" value="CLYHEMP021862.1"/>
    <property type="gene ID" value="CLYHEMG021862"/>
</dbReference>
<name>A0A7M5XE14_9CNID</name>
<dbReference type="GeneID" id="136809224"/>
<feature type="compositionally biased region" description="Acidic residues" evidence="2">
    <location>
        <begin position="1"/>
        <end position="11"/>
    </location>
</feature>
<feature type="region of interest" description="Disordered" evidence="2">
    <location>
        <begin position="1"/>
        <end position="22"/>
    </location>
</feature>
<dbReference type="RefSeq" id="XP_066921837.1">
    <property type="nucleotide sequence ID" value="XM_067065736.1"/>
</dbReference>
<dbReference type="AlphaFoldDB" id="A0A7M5XE14"/>
<dbReference type="Proteomes" id="UP000594262">
    <property type="component" value="Unplaced"/>
</dbReference>
<sequence>MADESISDYDLDDGRDGDIGVYEGERNELGERHGLGTSHFPNGDVYEGSYEHGRRNGYGIYRFKNGKYEGIYVNGKRGGRGFMHYPDGSTYDGEWADNDKNGTGTYTYRNGDIYEGGWKDDQKNGKGVYTYKDSGTKLYGYWSEGVREGPAEWYNTGHSFKGYFRNDNPLGRGKFSFDSGCEQHGFYRVTNLVEQVDNRHVEVVGQETRWTCTSLTAAPPKVTL</sequence>
<dbReference type="SMART" id="SM00698">
    <property type="entry name" value="MORN"/>
    <property type="match status" value="5"/>
</dbReference>
<dbReference type="OrthoDB" id="423343at2759"/>
<evidence type="ECO:0000313" key="4">
    <source>
        <dbReference type="Proteomes" id="UP000594262"/>
    </source>
</evidence>
<dbReference type="SUPFAM" id="SSF82185">
    <property type="entry name" value="Histone H3 K4-specific methyltransferase SET7/9 N-terminal domain"/>
    <property type="match status" value="1"/>
</dbReference>